<keyword evidence="5" id="KW-1185">Reference proteome</keyword>
<protein>
    <recommendedName>
        <fullName evidence="3">FMP27/BLTP2/Hobbit GFWDK motif-containing RBG unit domain-containing protein</fullName>
    </recommendedName>
</protein>
<evidence type="ECO:0000313" key="5">
    <source>
        <dbReference type="Proteomes" id="UP000502823"/>
    </source>
</evidence>
<feature type="region of interest" description="Disordered" evidence="2">
    <location>
        <begin position="1547"/>
        <end position="1583"/>
    </location>
</feature>
<dbReference type="SMART" id="SM01214">
    <property type="entry name" value="Fmp27_GFWDK"/>
    <property type="match status" value="1"/>
</dbReference>
<accession>A0A6L2PHN8</accession>
<evidence type="ECO:0000256" key="2">
    <source>
        <dbReference type="SAM" id="MobiDB-lite"/>
    </source>
</evidence>
<feature type="domain" description="FMP27/BLTP2/Hobbit GFWDK motif-containing RBG unit" evidence="3">
    <location>
        <begin position="1075"/>
        <end position="1207"/>
    </location>
</feature>
<dbReference type="InterPro" id="IPR045167">
    <property type="entry name" value="Hobbit"/>
</dbReference>
<keyword evidence="1" id="KW-0175">Coiled coil</keyword>
<evidence type="ECO:0000313" key="4">
    <source>
        <dbReference type="EMBL" id="GFG32073.1"/>
    </source>
</evidence>
<feature type="coiled-coil region" evidence="1">
    <location>
        <begin position="1876"/>
        <end position="1937"/>
    </location>
</feature>
<name>A0A6L2PHN8_COPFO</name>
<comment type="caution">
    <text evidence="4">The sequence shown here is derived from an EMBL/GenBank/DDBJ whole genome shotgun (WGS) entry which is preliminary data.</text>
</comment>
<feature type="compositionally biased region" description="Polar residues" evidence="2">
    <location>
        <begin position="1571"/>
        <end position="1583"/>
    </location>
</feature>
<gene>
    <name evidence="4" type="ORF">Cfor_06850</name>
</gene>
<reference evidence="5" key="1">
    <citation type="submission" date="2020-01" db="EMBL/GenBank/DDBJ databases">
        <title>Draft genome sequence of the Termite Coptotermes fromosanus.</title>
        <authorList>
            <person name="Itakura S."/>
            <person name="Yosikawa Y."/>
            <person name="Umezawa K."/>
        </authorList>
    </citation>
    <scope>NUCLEOTIDE SEQUENCE [LARGE SCALE GENOMIC DNA]</scope>
</reference>
<dbReference type="PANTHER" id="PTHR15678:SF6">
    <property type="entry name" value="BRIDGE-LIKE LIPID TRANSFER PROTEIN FAMILY MEMBER 2"/>
    <property type="match status" value="1"/>
</dbReference>
<proteinExistence type="predicted"/>
<dbReference type="OrthoDB" id="1562405at2759"/>
<dbReference type="PANTHER" id="PTHR15678">
    <property type="entry name" value="ANTIGEN MLAA-22-RELATED"/>
    <property type="match status" value="1"/>
</dbReference>
<dbReference type="EMBL" id="BLKM01000350">
    <property type="protein sequence ID" value="GFG32073.1"/>
    <property type="molecule type" value="Genomic_DNA"/>
</dbReference>
<dbReference type="InterPro" id="IPR019441">
    <property type="entry name" value="FMP27/BLTP2/Hobbit_GFWDK_RBG"/>
</dbReference>
<organism evidence="4 5">
    <name type="scientific">Coptotermes formosanus</name>
    <name type="common">Formosan subterranean termite</name>
    <dbReference type="NCBI Taxonomy" id="36987"/>
    <lineage>
        <taxon>Eukaryota</taxon>
        <taxon>Metazoa</taxon>
        <taxon>Ecdysozoa</taxon>
        <taxon>Arthropoda</taxon>
        <taxon>Hexapoda</taxon>
        <taxon>Insecta</taxon>
        <taxon>Pterygota</taxon>
        <taxon>Neoptera</taxon>
        <taxon>Polyneoptera</taxon>
        <taxon>Dictyoptera</taxon>
        <taxon>Blattodea</taxon>
        <taxon>Blattoidea</taxon>
        <taxon>Termitoidae</taxon>
        <taxon>Rhinotermitidae</taxon>
        <taxon>Coptotermes</taxon>
    </lineage>
</organism>
<dbReference type="FunCoup" id="A0A6L2PHN8">
    <property type="interactions" value="1428"/>
</dbReference>
<evidence type="ECO:0000259" key="3">
    <source>
        <dbReference type="SMART" id="SM01214"/>
    </source>
</evidence>
<evidence type="ECO:0000256" key="1">
    <source>
        <dbReference type="SAM" id="Coils"/>
    </source>
</evidence>
<dbReference type="Proteomes" id="UP000502823">
    <property type="component" value="Unassembled WGS sequence"/>
</dbReference>
<sequence>MQCMTAVLPSKQTVIVVIAKSFGMASEKEVFHSSANRKDWNSVSDFEGCVHFKKWFFYGDLAIAETHFWLQHIDEIGFRSSFFSSEVTKLLAVVVRDVRINKDVGVAVGKKDQKSDKAEYQQQFSGLEDGRTVNFHNKKVPPMIITFAQFMAIHVYNVNTMFLCAESPEWLVHAAAGEVRLDGSIVHNARTLLVNVTVVAATAKMLRHAQKRDDTVQTCLGELSFGISMEAILIAQGPLSVEKLTVGMEHTKAVINEGFYNFAQERRRKREAVRSPMRSLHSVDTDVFQRLSPIIPKNFNLRIEDSVLTGMRDSHTDFNATLQCFQVGTQFSAPNFGLVETEVGDMLPQVFLAVQIDELNVKCNKETVLLLRKFAVESKLENNILNNYMLLNTLTLTYNHNDIYSWILSSFSNSYDAQEMEHLPDEAVFIRQEAMGSTSSWLETLSSHCQIKGFVELWSVSALISLSGDAHCVSIGFSHTNAKFLLDQQSELQEYGDKWGSLRCLLGGCHWSAELLVESLWCHLGNSSLGSDTHLLKKYHTWGTPVFLGVFLVKLRTQGSNQSKLNAMLDTVRFEWSPPFRQFITQGFRCICEYRKAVTRSHWSSQEGVPAVIEAETSQKVDIVKYLESCIISVSLTNVNAFFIADKRGKYTFCIMARIDSASIESVTSKLMVALEGAKLASICPTKSHYTCVRSEEMKAVVGHVKLARLNYKRKNCDLSVQLLDEVQAQWSPNLHLKLLTLFQEISKFTSDMEVLAASSEEFSKQKPRNHNGNHKNLHVQVKGQVSLGITISSRHRVDLASDDIIGSMNGESAGIKAMSVKIAVDNKDIFAVNGFQMAKLSDCEEVKIERKNNESFVLPWNTTWNITISSLKACFPYEHSFAEAVQNELVSIVKWLKLVHKQQRQPFTLDSPLPADLVIKVKEFLFEMSDDPFEVRLRDNYELLEDEYKESLKRQKMLDVKVAELCKAHLLLPAGKVEELYASLSKRNTEIYVQRSKQMCRAAPARTRLFAWLINDVEILSLADMSIHGAENAVKVMTEIDPDSPWPEEGLEFTTLWCRAVCASCKEWKFQLRDFPQPLLDIRDLHIWGRLVGAEQEATRRARRDVVIELGEPWGDVTVERSMTALKFYHDFNCEVQHYSYAFGPCWEPVIAQCNLSFEKILAPSRDPSPPLLFWDKIRLLFHGRLTMYVRQMTILLHASLDPYNTTEEMELTWSEVAMDWTNAKIVFKGELNIYVRTASKYDDCRLLHLPNLKLTIKLNWMCLGDPHDHHSVMPCALDKLPEYSSNQEHDSFRSFRSQNLNVSIALETKPVANRNPAEFDCPVALLYGSTLRWFENLKLILSGVTRPTRRGAIFRNLRPRKIQLSRHYRKVHLLLGLHKFQVYYWMSFAMQRGFELLGGRISSCSEHILTLVPVDDGLKHRPQAEWSIMYMNCELNDAEIWLKSALQEEPGKEHVSLRQPVEKCYCLSVAKVSYGRETIVPNRGDLLNTSERVGSSQDTPTHRLVVYDLKGAWTKSNRDVAFALFDTFMKTKQLKKNLSTEALKGFRGETSSTPLKSRARAPEGPVTPSPGNSIQATPSPMTKLQSGHAAAMLQQLIAEADNKAVVFSDDLSVQTREQHLQGLAACQEDDVQHKNWLIALVNSQVLLKGCETKGYVILSAAKAEILQRVHRPAWKDRTLVSKTTWVGLLECMQYYATVSAGENDSLDENIMWLTVENIQEKDSTVIADLPDLPHLVGSGQSVGGVVSETVGASSSIGENPPIQLQRIVSRCKCEFFYAGYGESSIDPSTLDEVPPPLSDEGGPWEKRERAVDAFTLMHHDLDVCTNSLQYAMILDIVNNLLLYVEPRRKEASERLQRMRFQLQLHSVEDQRRPIQQMQNQVRYLVSKLRRLEKETHLLQRTVAEDPINEELMMEMDDLEQQVYECKELLNSQSEELDMMLSCYKETQLSANQKLATMRGDKPVTTVRANEICFKHAQWRLTEADGQLGIADLVLSNFLYTKNSKSDDSGEHLLEVGYVRMTNLLPNQVYKEVLSPTEIQSNMPVDRKRAVRVFCREKAPVGGISVKEHFEINVVPLTIGLTKKFYNTMLKFCFPERDPETIDGDGSDDLDADSKGKKLKGTKKSKETNFYVPIDQKDDVEKMKERAEKNKLFIYIKIPEVPVKLSYKGNKEKNLEDIRDFSLVIPTLEYHNVTWTWLDLLLAMKNDSRRVILSQAIKQKLQIKVNRGSADEGTSPQEEDKARMLFGSRLMAFYYICAICDFPK</sequence>
<dbReference type="Pfam" id="PF10344">
    <property type="entry name" value="Hobbit"/>
    <property type="match status" value="1"/>
</dbReference>
<dbReference type="InParanoid" id="A0A6L2PHN8"/>